<keyword evidence="7" id="KW-1185">Reference proteome</keyword>
<reference evidence="7" key="1">
    <citation type="submission" date="2023-01" db="EMBL/GenBank/DDBJ databases">
        <title>Key to firefly adult light organ development and bioluminescence: homeobox transcription factors regulate luciferase expression and transportation to peroxisome.</title>
        <authorList>
            <person name="Fu X."/>
        </authorList>
    </citation>
    <scope>NUCLEOTIDE SEQUENCE [LARGE SCALE GENOMIC DNA]</scope>
</reference>
<organism evidence="6 7">
    <name type="scientific">Aquatica leii</name>
    <dbReference type="NCBI Taxonomy" id="1421715"/>
    <lineage>
        <taxon>Eukaryota</taxon>
        <taxon>Metazoa</taxon>
        <taxon>Ecdysozoa</taxon>
        <taxon>Arthropoda</taxon>
        <taxon>Hexapoda</taxon>
        <taxon>Insecta</taxon>
        <taxon>Pterygota</taxon>
        <taxon>Neoptera</taxon>
        <taxon>Endopterygota</taxon>
        <taxon>Coleoptera</taxon>
        <taxon>Polyphaga</taxon>
        <taxon>Elateriformia</taxon>
        <taxon>Elateroidea</taxon>
        <taxon>Lampyridae</taxon>
        <taxon>Luciolinae</taxon>
        <taxon>Aquatica</taxon>
    </lineage>
</organism>
<sequence>MSVIIRLQNLPWSANALDIRQFFGGLSIPEGGVHIVGGELGDAFIAFSTDEDARQAFNLNGGKIKEIQVKLMLSSRTEMQKVIEAARNPLAAFMQQNPSVPSIPSILPAAVPPLIMESKKDDSKDKEKRDRRRSRSRSRDRKDRSRERDRRDRRRRDRSRSRSRDRRERRRRSDRSSSRERRSKDRDRRSKDRRRSEEKGFSSNSNSGHSDKDQKVGMWEDPIQANQNANLLQQQQALLNPFITNNLEEARRNLNAIGPVSMLLNNRNGFQGQKDGFPGGNRNRENWNTMTGMRQGDARQNFGSRMDRNAHGNNEGKFGMSNARHANQQFGENQGMGYNRQMSMRSGGRSSRFDNGPDRPSLLDLPHPDSNKNCCVSLRPYYGGYGEIRRYFQGLFIHNTGIKFINDENGKRTGIVYIRFATTDGKMEALQRTGGLLKQNTVEVVHLEDNIFDVTVDRYRPDFNVEHTERHSPEQSFRHRHSPNFFKKNPPSHFSCIAIEDLPLFTKEQDMLKIFSDFSMLSIWLVNKQRHIVAYIKFANPDDAKKAIAEKGKHIFDGKSLEIRACSDDEYASVSQDEIEIIDDDGDEEKEIEEEEKIFLASECVSLSGLPLKTNDRDISDFFSDVAIVPNKIHLVTSNVGFTGQAFCEFSSPTEAEVALEKNGLPLGSGTVIVESIPRSEMEVMLGGGSSRKATHNTNQVRPLFARGYGHNFNSRGGGNGPRTHMRRFLPPQVNPSDMGNKGCTLLMENVPYKAGLNEILEFFTGFDIPPDNVLRRYNENGTPSGEAKVIFTNSNDAFQALQDRHLGKIRDRTIYLSQC</sequence>
<feature type="compositionally biased region" description="Basic and acidic residues" evidence="4">
    <location>
        <begin position="140"/>
        <end position="150"/>
    </location>
</feature>
<dbReference type="InterPro" id="IPR012677">
    <property type="entry name" value="Nucleotide-bd_a/b_plait_sf"/>
</dbReference>
<dbReference type="InterPro" id="IPR050666">
    <property type="entry name" value="ESRP"/>
</dbReference>
<evidence type="ECO:0000256" key="2">
    <source>
        <dbReference type="ARBA" id="ARBA00022884"/>
    </source>
</evidence>
<feature type="compositionally biased region" description="Low complexity" evidence="4">
    <location>
        <begin position="340"/>
        <end position="350"/>
    </location>
</feature>
<evidence type="ECO:0000259" key="5">
    <source>
        <dbReference type="PROSITE" id="PS50102"/>
    </source>
</evidence>
<feature type="region of interest" description="Disordered" evidence="4">
    <location>
        <begin position="333"/>
        <end position="366"/>
    </location>
</feature>
<evidence type="ECO:0000256" key="4">
    <source>
        <dbReference type="SAM" id="MobiDB-lite"/>
    </source>
</evidence>
<proteinExistence type="predicted"/>
<accession>A0AAN7SN80</accession>
<dbReference type="PANTHER" id="PTHR13976">
    <property type="entry name" value="HETEROGENEOUS NUCLEAR RIBONUCLEOPROTEIN-RELATED"/>
    <property type="match status" value="1"/>
</dbReference>
<protein>
    <recommendedName>
        <fullName evidence="5">RRM domain-containing protein</fullName>
    </recommendedName>
</protein>
<feature type="region of interest" description="Disordered" evidence="4">
    <location>
        <begin position="114"/>
        <end position="215"/>
    </location>
</feature>
<keyword evidence="1" id="KW-0677">Repeat</keyword>
<name>A0AAN7SN80_9COLE</name>
<dbReference type="AlphaFoldDB" id="A0AAN7SN80"/>
<feature type="domain" description="RRM" evidence="5">
    <location>
        <begin position="495"/>
        <end position="568"/>
    </location>
</feature>
<keyword evidence="2 3" id="KW-0694">RNA-binding</keyword>
<dbReference type="EMBL" id="JARPUR010000004">
    <property type="protein sequence ID" value="KAK4877723.1"/>
    <property type="molecule type" value="Genomic_DNA"/>
</dbReference>
<feature type="compositionally biased region" description="Basic residues" evidence="4">
    <location>
        <begin position="129"/>
        <end position="139"/>
    </location>
</feature>
<dbReference type="Gene3D" id="3.30.70.330">
    <property type="match status" value="5"/>
</dbReference>
<evidence type="ECO:0000313" key="6">
    <source>
        <dbReference type="EMBL" id="KAK4877723.1"/>
    </source>
</evidence>
<evidence type="ECO:0000256" key="1">
    <source>
        <dbReference type="ARBA" id="ARBA00022737"/>
    </source>
</evidence>
<dbReference type="SMART" id="SM00360">
    <property type="entry name" value="RRM"/>
    <property type="match status" value="4"/>
</dbReference>
<dbReference type="SUPFAM" id="SSF54928">
    <property type="entry name" value="RNA-binding domain, RBD"/>
    <property type="match status" value="4"/>
</dbReference>
<gene>
    <name evidence="6" type="ORF">RN001_010229</name>
</gene>
<dbReference type="InterPro" id="IPR000504">
    <property type="entry name" value="RRM_dom"/>
</dbReference>
<dbReference type="CDD" id="cd12510">
    <property type="entry name" value="RRM1_RBM12_like"/>
    <property type="match status" value="1"/>
</dbReference>
<feature type="domain" description="RRM" evidence="5">
    <location>
        <begin position="3"/>
        <end position="74"/>
    </location>
</feature>
<dbReference type="CDD" id="cd12254">
    <property type="entry name" value="RRM_hnRNPH_ESRPs_RBM12_like"/>
    <property type="match status" value="2"/>
</dbReference>
<dbReference type="GO" id="GO:0003723">
    <property type="term" value="F:RNA binding"/>
    <property type="evidence" value="ECO:0007669"/>
    <property type="project" value="UniProtKB-UniRule"/>
</dbReference>
<feature type="compositionally biased region" description="Basic and acidic residues" evidence="4">
    <location>
        <begin position="117"/>
        <end position="128"/>
    </location>
</feature>
<dbReference type="CDD" id="cd00590">
    <property type="entry name" value="RRM_SF"/>
    <property type="match status" value="1"/>
</dbReference>
<evidence type="ECO:0000313" key="7">
    <source>
        <dbReference type="Proteomes" id="UP001353858"/>
    </source>
</evidence>
<comment type="caution">
    <text evidence="6">The sequence shown here is derived from an EMBL/GenBank/DDBJ whole genome shotgun (WGS) entry which is preliminary data.</text>
</comment>
<dbReference type="InterPro" id="IPR035979">
    <property type="entry name" value="RBD_domain_sf"/>
</dbReference>
<dbReference type="Proteomes" id="UP001353858">
    <property type="component" value="Unassembled WGS sequence"/>
</dbReference>
<feature type="compositionally biased region" description="Basic and acidic residues" evidence="4">
    <location>
        <begin position="174"/>
        <end position="200"/>
    </location>
</feature>
<evidence type="ECO:0000256" key="3">
    <source>
        <dbReference type="PROSITE-ProRule" id="PRU00176"/>
    </source>
</evidence>
<dbReference type="Pfam" id="PF00076">
    <property type="entry name" value="RRM_1"/>
    <property type="match status" value="2"/>
</dbReference>
<dbReference type="PROSITE" id="PS50102">
    <property type="entry name" value="RRM"/>
    <property type="match status" value="2"/>
</dbReference>